<dbReference type="InterPro" id="IPR029052">
    <property type="entry name" value="Metallo-depent_PP-like"/>
</dbReference>
<dbReference type="Proteomes" id="UP000186303">
    <property type="component" value="Chromosome 3"/>
</dbReference>
<keyword evidence="5" id="KW-1185">Reference proteome</keyword>
<proteinExistence type="predicted"/>
<dbReference type="VEuPathDB" id="FungiDB:MSYG_2152"/>
<dbReference type="InterPro" id="IPR052900">
    <property type="entry name" value="Phospholipid_Metab_Enz"/>
</dbReference>
<dbReference type="PANTHER" id="PTHR43606">
    <property type="entry name" value="PHOSPHATASE, PUTATIVE (AFU_ORTHOLOGUE AFUA_6G08710)-RELATED"/>
    <property type="match status" value="1"/>
</dbReference>
<dbReference type="STRING" id="1230383.A0A1M8A5Q1"/>
<dbReference type="EMBL" id="LT671823">
    <property type="protein sequence ID" value="SHO77810.1"/>
    <property type="molecule type" value="Genomic_DNA"/>
</dbReference>
<organism evidence="4 5">
    <name type="scientific">Malassezia sympodialis (strain ATCC 42132)</name>
    <name type="common">Atopic eczema-associated yeast</name>
    <dbReference type="NCBI Taxonomy" id="1230383"/>
    <lineage>
        <taxon>Eukaryota</taxon>
        <taxon>Fungi</taxon>
        <taxon>Dikarya</taxon>
        <taxon>Basidiomycota</taxon>
        <taxon>Ustilaginomycotina</taxon>
        <taxon>Malasseziomycetes</taxon>
        <taxon>Malasseziales</taxon>
        <taxon>Malasseziaceae</taxon>
        <taxon>Malassezia</taxon>
    </lineage>
</organism>
<dbReference type="PANTHER" id="PTHR43606:SF2">
    <property type="entry name" value="ALKALINE PHOSPHATASE FAMILY PROTEIN (AFU_ORTHOLOGUE AFUA_5G03860)"/>
    <property type="match status" value="1"/>
</dbReference>
<evidence type="ECO:0000256" key="2">
    <source>
        <dbReference type="SAM" id="Phobius"/>
    </source>
</evidence>
<dbReference type="CDD" id="cd07389">
    <property type="entry name" value="MPP_PhoD"/>
    <property type="match status" value="1"/>
</dbReference>
<name>A0A1M8A5Q1_MALS4</name>
<feature type="domain" description="PhoD-like phosphatase metallophosphatase" evidence="3">
    <location>
        <begin position="373"/>
        <end position="620"/>
    </location>
</feature>
<keyword evidence="2" id="KW-0472">Membrane</keyword>
<dbReference type="InterPro" id="IPR038607">
    <property type="entry name" value="PhoD-like_sf"/>
</dbReference>
<sequence length="707" mass="79733">MPSSPTAAARASDMPSGAPTKEATTHAAPLPPEPRSMLALQGVCSVLFRLLALLFLRLIPGAFGFYAIHVYLGYLATWILYDLYSSGCSQPTRPSLRALALGYSTPHRRLNLLQLGLHTLLLLFVLDLYYSPHMFPSHREASLRFARMGAISPTTATIHVRYPTPLPPLSGLWESGIEGYDVLTDAAKINEEPLRVVWRRVVRRDDADLAVAAVRDARRWERGPVLRLTNETDWTATATLSDLWPATQYEWRLAFVHNNTFAPLPERPVSFVTWPDPRLSAYRKAKFQPANKTDNEPVPFDDPNHFKFATVSCIKPDFPYHPAQFWAWSWLLQTLGIGTGPGGISQRNRIRGFDLMADRLVDRAGALPGIRFLLELGDLIYADVPRYEGPGIQSYRTLYRNLFASDSFRRIYRSIPVLGIYDDHEIVNNWTGGGYGSERPDIVDDVKVQESAPSPPPGLAGGLEAWSEYVGAANPAPLTPGEHYYSFRYGDSAFFVMDTRKFRTHPDYDGDERTMLGDVQRDALLHWLADVNHTATFKFLISSVPFTSLWGGPLDLDGRTDGWSFYQEERKALLDVLEYVPNVIILSGDRHEFASVSFRDKVIEFSTSPLSMFYIPIRTLSQDHSIDPPGEELLLKYLPDGHHKWTELEVDTRDPKQPVLKVSVQVDGKEAWKLRVEGQPVQRPPGALGSLAQTLMELLGFRKRHWF</sequence>
<reference evidence="5" key="1">
    <citation type="journal article" date="2017" name="Nucleic Acids Res.">
        <title>Proteogenomics produces comprehensive and highly accurate protein-coding gene annotation in a complete genome assembly of Malassezia sympodialis.</title>
        <authorList>
            <person name="Zhu Y."/>
            <person name="Engstroem P.G."/>
            <person name="Tellgren-Roth C."/>
            <person name="Baudo C.D."/>
            <person name="Kennell J.C."/>
            <person name="Sun S."/>
            <person name="Billmyre R.B."/>
            <person name="Schroeder M.S."/>
            <person name="Andersson A."/>
            <person name="Holm T."/>
            <person name="Sigurgeirsson B."/>
            <person name="Wu G."/>
            <person name="Sankaranarayanan S.R."/>
            <person name="Siddharthan R."/>
            <person name="Sanyal K."/>
            <person name="Lundeberg J."/>
            <person name="Nystedt B."/>
            <person name="Boekhout T."/>
            <person name="Dawson T.L. Jr."/>
            <person name="Heitman J."/>
            <person name="Scheynius A."/>
            <person name="Lehtioe J."/>
        </authorList>
    </citation>
    <scope>NUCLEOTIDE SEQUENCE [LARGE SCALE GENOMIC DNA]</scope>
    <source>
        <strain evidence="5">ATCC 42132</strain>
    </source>
</reference>
<gene>
    <name evidence="4" type="ORF">MSYG_2152</name>
</gene>
<dbReference type="Pfam" id="PF09423">
    <property type="entry name" value="PhoD"/>
    <property type="match status" value="1"/>
</dbReference>
<accession>A0A1M8A5Q1</accession>
<dbReference type="InterPro" id="IPR018946">
    <property type="entry name" value="PhoD-like_MPP"/>
</dbReference>
<feature type="transmembrane region" description="Helical" evidence="2">
    <location>
        <begin position="63"/>
        <end position="81"/>
    </location>
</feature>
<evidence type="ECO:0000313" key="5">
    <source>
        <dbReference type="Proteomes" id="UP000186303"/>
    </source>
</evidence>
<feature type="region of interest" description="Disordered" evidence="1">
    <location>
        <begin position="1"/>
        <end position="28"/>
    </location>
</feature>
<evidence type="ECO:0000256" key="1">
    <source>
        <dbReference type="SAM" id="MobiDB-lite"/>
    </source>
</evidence>
<dbReference type="Gene3D" id="3.60.21.70">
    <property type="entry name" value="PhoD-like phosphatase"/>
    <property type="match status" value="1"/>
</dbReference>
<keyword evidence="2" id="KW-1133">Transmembrane helix</keyword>
<evidence type="ECO:0000313" key="4">
    <source>
        <dbReference type="EMBL" id="SHO77810.1"/>
    </source>
</evidence>
<dbReference type="OMA" id="FPYHPAQ"/>
<keyword evidence="2" id="KW-0812">Transmembrane</keyword>
<dbReference type="OrthoDB" id="2100241at2759"/>
<protein>
    <recommendedName>
        <fullName evidence="3">PhoD-like phosphatase metallophosphatase domain-containing protein</fullName>
    </recommendedName>
</protein>
<evidence type="ECO:0000259" key="3">
    <source>
        <dbReference type="Pfam" id="PF09423"/>
    </source>
</evidence>
<dbReference type="AlphaFoldDB" id="A0A1M8A5Q1"/>
<dbReference type="SUPFAM" id="SSF56300">
    <property type="entry name" value="Metallo-dependent phosphatases"/>
    <property type="match status" value="1"/>
</dbReference>